<feature type="chain" id="PRO_5040789584" evidence="1">
    <location>
        <begin position="19"/>
        <end position="150"/>
    </location>
</feature>
<evidence type="ECO:0000313" key="3">
    <source>
        <dbReference type="Proteomes" id="UP000192578"/>
    </source>
</evidence>
<organism evidence="2 3">
    <name type="scientific">Hypsibius exemplaris</name>
    <name type="common">Freshwater tardigrade</name>
    <dbReference type="NCBI Taxonomy" id="2072580"/>
    <lineage>
        <taxon>Eukaryota</taxon>
        <taxon>Metazoa</taxon>
        <taxon>Ecdysozoa</taxon>
        <taxon>Tardigrada</taxon>
        <taxon>Eutardigrada</taxon>
        <taxon>Parachela</taxon>
        <taxon>Hypsibioidea</taxon>
        <taxon>Hypsibiidae</taxon>
        <taxon>Hypsibius</taxon>
    </lineage>
</organism>
<reference evidence="3" key="1">
    <citation type="submission" date="2017-01" db="EMBL/GenBank/DDBJ databases">
        <title>Comparative genomics of anhydrobiosis in the tardigrade Hypsibius dujardini.</title>
        <authorList>
            <person name="Yoshida Y."/>
            <person name="Koutsovoulos G."/>
            <person name="Laetsch D."/>
            <person name="Stevens L."/>
            <person name="Kumar S."/>
            <person name="Horikawa D."/>
            <person name="Ishino K."/>
            <person name="Komine S."/>
            <person name="Tomita M."/>
            <person name="Blaxter M."/>
            <person name="Arakawa K."/>
        </authorList>
    </citation>
    <scope>NUCLEOTIDE SEQUENCE [LARGE SCALE GENOMIC DNA]</scope>
    <source>
        <strain evidence="3">Z151</strain>
    </source>
</reference>
<gene>
    <name evidence="2" type="ORF">BV898_14672</name>
</gene>
<evidence type="ECO:0000313" key="2">
    <source>
        <dbReference type="EMBL" id="OWA50147.1"/>
    </source>
</evidence>
<accession>A0A9X6N981</accession>
<proteinExistence type="predicted"/>
<comment type="caution">
    <text evidence="2">The sequence shown here is derived from an EMBL/GenBank/DDBJ whole genome shotgun (WGS) entry which is preliminary data.</text>
</comment>
<name>A0A9X6N981_HYPEX</name>
<evidence type="ECO:0000256" key="1">
    <source>
        <dbReference type="SAM" id="SignalP"/>
    </source>
</evidence>
<dbReference type="EMBL" id="MTYJ01000183">
    <property type="protein sequence ID" value="OWA50147.1"/>
    <property type="molecule type" value="Genomic_DNA"/>
</dbReference>
<sequence>MVILLEVFLVTLLWSCICDYGSTMELTLSSVNALGEDNYDMGTYDLRGRLRDGGGGSGGSGRGGGYYNPMPLLLASQISHLRPAGPVAAPAATEGDFLGSGGAGAAPAPVMRSPAPAPAYIGPSISTLMMLSMMPMYSHGYGGSGEWDGD</sequence>
<keyword evidence="3" id="KW-1185">Reference proteome</keyword>
<dbReference type="AlphaFoldDB" id="A0A9X6N981"/>
<keyword evidence="1" id="KW-0732">Signal</keyword>
<feature type="signal peptide" evidence="1">
    <location>
        <begin position="1"/>
        <end position="18"/>
    </location>
</feature>
<dbReference type="Proteomes" id="UP000192578">
    <property type="component" value="Unassembled WGS sequence"/>
</dbReference>
<protein>
    <submittedName>
        <fullName evidence="2">Uncharacterized protein</fullName>
    </submittedName>
</protein>